<comment type="caution">
    <text evidence="3">The sequence shown here is derived from an EMBL/GenBank/DDBJ whole genome shotgun (WGS) entry which is preliminary data.</text>
</comment>
<dbReference type="Gene3D" id="3.30.70.2700">
    <property type="match status" value="1"/>
</dbReference>
<evidence type="ECO:0000313" key="4">
    <source>
        <dbReference type="Proteomes" id="UP000481852"/>
    </source>
</evidence>
<dbReference type="Gene3D" id="3.50.50.60">
    <property type="entry name" value="FAD/NAD(P)-binding domain"/>
    <property type="match status" value="2"/>
</dbReference>
<sequence>MIQIAQIKCRPDEGAEALRTKVCRILHLRREDDFSMQIRRKSVDARKKPDLFYVFTVDVMLNDPGLEQKILGRNRDRNVTRAQEVRYTLPSAGTGQVRKSERGGAASGISAENQNSSCREAIDESGEKLCGQMESLRPVIVGTGPAGLFCGLSLARSGLRPILIERGQSVLQRTESVARFWEGGRLNPESNVQFGEGGAGTFSDGKLNTGVKDAFGRIRFVLETFVEAGADPEILYSYKPHIGTDVLRGAVAHIRDEIIARGGEVRFSEKLISVKPAGKAAGRSDREIWEIVTERQQRDREPETLKTHLLTDVLVLAVGHSARDTFRMLYDTGLSMTSKAFAVGLRIQHPQGMIDRALYGAECPYEMPPAPYKLTHRLPDGRGVYSFCMCPGGYVVNASSEEGLLAVNGMSNHDRGSGFANSAIVVTVSPQDIRGYLSDIRKEHPDILSGNRPDPELFAGVEFQRRLERAAFLAGRGAIPVQTFGAYRESLRSPESMAEAEAWKTGPKFRGQYAAADVRSILPEQIAGAIEEGILAWDRQIHGFADPSALLAGVESRTSSPIRIERGEDLQALHFPGIYPCGEGAGYAGGITSAAVDGLRVAEVIAALER</sequence>
<dbReference type="PANTHER" id="PTHR42842:SF3">
    <property type="entry name" value="FAD_NAD(P)-BINDING OXIDOREDUCTASE FAMILY PROTEIN"/>
    <property type="match status" value="1"/>
</dbReference>
<dbReference type="SUPFAM" id="SSF51905">
    <property type="entry name" value="FAD/NAD(P)-binding domain"/>
    <property type="match status" value="1"/>
</dbReference>
<feature type="domain" description="FAD-dependent protein C-terminal" evidence="2">
    <location>
        <begin position="340"/>
        <end position="558"/>
    </location>
</feature>
<accession>A0A6L5X358</accession>
<protein>
    <submittedName>
        <fullName evidence="3">FAD-dependent oxidoreductase</fullName>
    </submittedName>
</protein>
<dbReference type="InterPro" id="IPR028348">
    <property type="entry name" value="FAD-binding_protein"/>
</dbReference>
<feature type="region of interest" description="Disordered" evidence="1">
    <location>
        <begin position="91"/>
        <end position="120"/>
    </location>
</feature>
<keyword evidence="4" id="KW-1185">Reference proteome</keyword>
<evidence type="ECO:0000313" key="3">
    <source>
        <dbReference type="EMBL" id="MSS14771.1"/>
    </source>
</evidence>
<dbReference type="PANTHER" id="PTHR42842">
    <property type="entry name" value="FAD/NAD(P)-BINDING OXIDOREDUCTASE"/>
    <property type="match status" value="1"/>
</dbReference>
<reference evidence="3 4" key="1">
    <citation type="submission" date="2019-08" db="EMBL/GenBank/DDBJ databases">
        <title>In-depth cultivation of the pig gut microbiome towards novel bacterial diversity and tailored functional studies.</title>
        <authorList>
            <person name="Wylensek D."/>
            <person name="Hitch T.C.A."/>
            <person name="Clavel T."/>
        </authorList>
    </citation>
    <scope>NUCLEOTIDE SEQUENCE [LARGE SCALE GENOMIC DNA]</scope>
    <source>
        <strain evidence="3 4">Oil+RF-744-WCA-WT-11</strain>
    </source>
</reference>
<evidence type="ECO:0000256" key="1">
    <source>
        <dbReference type="SAM" id="MobiDB-lite"/>
    </source>
</evidence>
<dbReference type="InterPro" id="IPR049516">
    <property type="entry name" value="FAD-depend_C"/>
</dbReference>
<name>A0A6L5X358_9FIRM</name>
<dbReference type="PIRSF" id="PIRSF038984">
    <property type="entry name" value="FAD_binding_protein"/>
    <property type="match status" value="1"/>
</dbReference>
<evidence type="ECO:0000259" key="2">
    <source>
        <dbReference type="Pfam" id="PF21688"/>
    </source>
</evidence>
<dbReference type="AlphaFoldDB" id="A0A6L5X358"/>
<dbReference type="RefSeq" id="WP_154524958.1">
    <property type="nucleotide sequence ID" value="NZ_VULZ01000006.1"/>
</dbReference>
<dbReference type="Proteomes" id="UP000481852">
    <property type="component" value="Unassembled WGS sequence"/>
</dbReference>
<dbReference type="Pfam" id="PF21688">
    <property type="entry name" value="FAD-depend_C"/>
    <property type="match status" value="1"/>
</dbReference>
<dbReference type="EMBL" id="VULZ01000006">
    <property type="protein sequence ID" value="MSS14771.1"/>
    <property type="molecule type" value="Genomic_DNA"/>
</dbReference>
<organism evidence="3 4">
    <name type="scientific">Porcincola intestinalis</name>
    <dbReference type="NCBI Taxonomy" id="2606632"/>
    <lineage>
        <taxon>Bacteria</taxon>
        <taxon>Bacillati</taxon>
        <taxon>Bacillota</taxon>
        <taxon>Clostridia</taxon>
        <taxon>Lachnospirales</taxon>
        <taxon>Lachnospiraceae</taxon>
        <taxon>Porcincola</taxon>
    </lineage>
</organism>
<gene>
    <name evidence="3" type="ORF">FYJ35_06895</name>
</gene>
<proteinExistence type="predicted"/>
<dbReference type="InterPro" id="IPR036188">
    <property type="entry name" value="FAD/NAD-bd_sf"/>
</dbReference>